<comment type="caution">
    <text evidence="2">The sequence shown here is derived from an EMBL/GenBank/DDBJ whole genome shotgun (WGS) entry which is preliminary data.</text>
</comment>
<dbReference type="EMBL" id="WWBZ02000082">
    <property type="protein sequence ID" value="KAF4300954.1"/>
    <property type="molecule type" value="Genomic_DNA"/>
</dbReference>
<keyword evidence="3" id="KW-1185">Reference proteome</keyword>
<dbReference type="AlphaFoldDB" id="A0A8H4MW42"/>
<sequence>MSPAANLRPHRVPEIAQPSANLVPQMTDMSQHNAIPAATDPSLPQSTVATDGNAAADAMNDPNSVYGITTENPREMVNWASLLNFDYQNNVATTQGSATLSPDVGQQIVTGSLQNDGMDSLPWDSDEWNIGGFNLMQSGN</sequence>
<name>A0A8H4MW42_9PEZI</name>
<gene>
    <name evidence="2" type="ORF">GTA08_BOTSDO10939</name>
</gene>
<evidence type="ECO:0000256" key="1">
    <source>
        <dbReference type="SAM" id="MobiDB-lite"/>
    </source>
</evidence>
<evidence type="ECO:0000313" key="3">
    <source>
        <dbReference type="Proteomes" id="UP000572817"/>
    </source>
</evidence>
<dbReference type="Proteomes" id="UP000572817">
    <property type="component" value="Unassembled WGS sequence"/>
</dbReference>
<feature type="region of interest" description="Disordered" evidence="1">
    <location>
        <begin position="35"/>
        <end position="67"/>
    </location>
</feature>
<evidence type="ECO:0000313" key="2">
    <source>
        <dbReference type="EMBL" id="KAF4300954.1"/>
    </source>
</evidence>
<protein>
    <submittedName>
        <fullName evidence="2">Uncharacterized protein</fullName>
    </submittedName>
</protein>
<organism evidence="2 3">
    <name type="scientific">Botryosphaeria dothidea</name>
    <dbReference type="NCBI Taxonomy" id="55169"/>
    <lineage>
        <taxon>Eukaryota</taxon>
        <taxon>Fungi</taxon>
        <taxon>Dikarya</taxon>
        <taxon>Ascomycota</taxon>
        <taxon>Pezizomycotina</taxon>
        <taxon>Dothideomycetes</taxon>
        <taxon>Dothideomycetes incertae sedis</taxon>
        <taxon>Botryosphaeriales</taxon>
        <taxon>Botryosphaeriaceae</taxon>
        <taxon>Botryosphaeria</taxon>
    </lineage>
</organism>
<proteinExistence type="predicted"/>
<reference evidence="2" key="1">
    <citation type="submission" date="2020-04" db="EMBL/GenBank/DDBJ databases">
        <title>Genome Assembly and Annotation of Botryosphaeria dothidea sdau 11-99, a Latent Pathogen of Apple Fruit Ring Rot in China.</title>
        <authorList>
            <person name="Yu C."/>
            <person name="Diao Y."/>
            <person name="Lu Q."/>
            <person name="Zhao J."/>
            <person name="Cui S."/>
            <person name="Peng C."/>
            <person name="He B."/>
            <person name="Liu H."/>
        </authorList>
    </citation>
    <scope>NUCLEOTIDE SEQUENCE [LARGE SCALE GENOMIC DNA]</scope>
    <source>
        <strain evidence="2">Sdau11-99</strain>
    </source>
</reference>
<accession>A0A8H4MW42</accession>